<gene>
    <name evidence="1" type="ORF">C8261_10965</name>
</gene>
<reference evidence="1 2" key="2">
    <citation type="submission" date="2018-04" db="EMBL/GenBank/DDBJ databases">
        <title>Thauera lacus sp. nov., isolated from an saline lake in Inner Mongolia, China.</title>
        <authorList>
            <person name="Liang Q.-Y."/>
        </authorList>
    </citation>
    <scope>NUCLEOTIDE SEQUENCE [LARGE SCALE GENOMIC DNA]</scope>
    <source>
        <strain evidence="1 2">D20</strain>
    </source>
</reference>
<reference evidence="1 2" key="1">
    <citation type="submission" date="2018-03" db="EMBL/GenBank/DDBJ databases">
        <authorList>
            <person name="Keele B.F."/>
        </authorList>
    </citation>
    <scope>NUCLEOTIDE SEQUENCE [LARGE SCALE GENOMIC DNA]</scope>
    <source>
        <strain evidence="1 2">D20</strain>
    </source>
</reference>
<accession>A0A2T4IE92</accession>
<evidence type="ECO:0000313" key="1">
    <source>
        <dbReference type="EMBL" id="PTD96091.1"/>
    </source>
</evidence>
<dbReference type="AlphaFoldDB" id="A0A2T4IE92"/>
<dbReference type="RefSeq" id="WP_107493751.1">
    <property type="nucleotide sequence ID" value="NZ_PZKC01000008.1"/>
</dbReference>
<name>A0A2T4IE92_9RHOO</name>
<evidence type="ECO:0000313" key="2">
    <source>
        <dbReference type="Proteomes" id="UP000241193"/>
    </source>
</evidence>
<sequence>MSKANVKLQLTFDLDICVPERLLEQDHAALCRTLSEMLGSMVFQGMPTVTGKQLAKGGAALVGHHYHMSTAVLGAPTVARELLVAAAPHLTDDELEQLARKAHGRLPEGSEEQQRYLRRQALNLVNDFRMLPCKVAARLTSGNAAELEGKLNLTNGSVLIGERDRQSRLQANQGPILVEPLGTGVQLQGACAGHTLSGPVIEVSVTQLAAHRDPLIKAWQQG</sequence>
<dbReference type="Proteomes" id="UP000241193">
    <property type="component" value="Unassembled WGS sequence"/>
</dbReference>
<organism evidence="1 2">
    <name type="scientific">Pseudothauera lacus</name>
    <dbReference type="NCBI Taxonomy" id="2136175"/>
    <lineage>
        <taxon>Bacteria</taxon>
        <taxon>Pseudomonadati</taxon>
        <taxon>Pseudomonadota</taxon>
        <taxon>Betaproteobacteria</taxon>
        <taxon>Rhodocyclales</taxon>
        <taxon>Zoogloeaceae</taxon>
        <taxon>Pseudothauera</taxon>
    </lineage>
</organism>
<dbReference type="EMBL" id="PZKC01000008">
    <property type="protein sequence ID" value="PTD96091.1"/>
    <property type="molecule type" value="Genomic_DNA"/>
</dbReference>
<proteinExistence type="predicted"/>
<comment type="caution">
    <text evidence="1">The sequence shown here is derived from an EMBL/GenBank/DDBJ whole genome shotgun (WGS) entry which is preliminary data.</text>
</comment>
<protein>
    <submittedName>
        <fullName evidence="1">Uncharacterized protein</fullName>
    </submittedName>
</protein>
<dbReference type="OrthoDB" id="5294704at2"/>
<keyword evidence="2" id="KW-1185">Reference proteome</keyword>